<dbReference type="Proteomes" id="UP000011991">
    <property type="component" value="Unassembled WGS sequence"/>
</dbReference>
<reference evidence="1 2" key="1">
    <citation type="journal article" date="2013" name="Mar. Genomics">
        <title>Expression of sulfatases in Rhodopirellula baltica and the diversity of sulfatases in the genus Rhodopirellula.</title>
        <authorList>
            <person name="Wegner C.E."/>
            <person name="Richter-Heitmann T."/>
            <person name="Klindworth A."/>
            <person name="Klockow C."/>
            <person name="Richter M."/>
            <person name="Achstetter T."/>
            <person name="Glockner F.O."/>
            <person name="Harder J."/>
        </authorList>
    </citation>
    <scope>NUCLEOTIDE SEQUENCE [LARGE SCALE GENOMIC DNA]</scope>
    <source>
        <strain evidence="1 2">SM1</strain>
    </source>
</reference>
<protein>
    <submittedName>
        <fullName evidence="1">Uncharacterized protein</fullName>
    </submittedName>
</protein>
<name>M5RXC7_9BACT</name>
<comment type="caution">
    <text evidence="1">The sequence shown here is derived from an EMBL/GenBank/DDBJ whole genome shotgun (WGS) entry which is preliminary data.</text>
</comment>
<evidence type="ECO:0000313" key="1">
    <source>
        <dbReference type="EMBL" id="EMI18599.1"/>
    </source>
</evidence>
<keyword evidence="2" id="KW-1185">Reference proteome</keyword>
<gene>
    <name evidence="1" type="ORF">RMSM_04458</name>
</gene>
<evidence type="ECO:0000313" key="2">
    <source>
        <dbReference type="Proteomes" id="UP000011991"/>
    </source>
</evidence>
<dbReference type="EMBL" id="ANOG01000641">
    <property type="protein sequence ID" value="EMI18599.1"/>
    <property type="molecule type" value="Genomic_DNA"/>
</dbReference>
<sequence length="40" mass="4839">MITLRFGKPCPARFVHSRRNEEKGIRLAIRFNRIPFLFHL</sequence>
<organism evidence="1 2">
    <name type="scientific">Rhodopirellula maiorica SM1</name>
    <dbReference type="NCBI Taxonomy" id="1265738"/>
    <lineage>
        <taxon>Bacteria</taxon>
        <taxon>Pseudomonadati</taxon>
        <taxon>Planctomycetota</taxon>
        <taxon>Planctomycetia</taxon>
        <taxon>Pirellulales</taxon>
        <taxon>Pirellulaceae</taxon>
        <taxon>Novipirellula</taxon>
    </lineage>
</organism>
<accession>M5RXC7</accession>
<dbReference type="AlphaFoldDB" id="M5RXC7"/>
<proteinExistence type="predicted"/>